<dbReference type="InterPro" id="IPR021994">
    <property type="entry name" value="DUF3592"/>
</dbReference>
<dbReference type="KEGG" id="llu:AKJ09_02515"/>
<protein>
    <recommendedName>
        <fullName evidence="2">DUF3592 domain-containing protein</fullName>
    </recommendedName>
</protein>
<sequence length="171" mass="18431">MSDRVVFGILGAVLIGLGVTFFIYEGLTIRRHYRAPEWPVTSGTITYSSFEKSSWLVGLYSESSARVEYDYSVDGTKYANNVISFLADDVTDTANESHALGQAMAYSAFRRVTVHYDPAAPGTSCLITSGPLRLGSTILTFVVGLLFLALGLLCAIFGVKKKESAEAAPAI</sequence>
<gene>
    <name evidence="3" type="ORF">AKJ09_02515</name>
</gene>
<feature type="domain" description="DUF3592" evidence="2">
    <location>
        <begin position="41"/>
        <end position="129"/>
    </location>
</feature>
<proteinExistence type="predicted"/>
<evidence type="ECO:0000256" key="1">
    <source>
        <dbReference type="SAM" id="Phobius"/>
    </source>
</evidence>
<accession>A0A0K1PR48</accession>
<dbReference type="Pfam" id="PF12158">
    <property type="entry name" value="DUF3592"/>
    <property type="match status" value="1"/>
</dbReference>
<organism evidence="3 4">
    <name type="scientific">Labilithrix luteola</name>
    <dbReference type="NCBI Taxonomy" id="1391654"/>
    <lineage>
        <taxon>Bacteria</taxon>
        <taxon>Pseudomonadati</taxon>
        <taxon>Myxococcota</taxon>
        <taxon>Polyangia</taxon>
        <taxon>Polyangiales</taxon>
        <taxon>Labilitrichaceae</taxon>
        <taxon>Labilithrix</taxon>
    </lineage>
</organism>
<keyword evidence="1" id="KW-0472">Membrane</keyword>
<reference evidence="3 4" key="1">
    <citation type="submission" date="2015-08" db="EMBL/GenBank/DDBJ databases">
        <authorList>
            <person name="Babu N.S."/>
            <person name="Beckwith C.J."/>
            <person name="Beseler K.G."/>
            <person name="Brison A."/>
            <person name="Carone J.V."/>
            <person name="Caskin T.P."/>
            <person name="Diamond M."/>
            <person name="Durham M.E."/>
            <person name="Foxe J.M."/>
            <person name="Go M."/>
            <person name="Henderson B.A."/>
            <person name="Jones I.B."/>
            <person name="McGettigan J.A."/>
            <person name="Micheletti S.J."/>
            <person name="Nasrallah M.E."/>
            <person name="Ortiz D."/>
            <person name="Piller C.R."/>
            <person name="Privatt S.R."/>
            <person name="Schneider S.L."/>
            <person name="Sharp S."/>
            <person name="Smith T.C."/>
            <person name="Stanton J.D."/>
            <person name="Ullery H.E."/>
            <person name="Wilson R.J."/>
            <person name="Serrano M.G."/>
            <person name="Buck G."/>
            <person name="Lee V."/>
            <person name="Wang Y."/>
            <person name="Carvalho R."/>
            <person name="Voegtly L."/>
            <person name="Shi R."/>
            <person name="Duckworth R."/>
            <person name="Johnson A."/>
            <person name="Loviza R."/>
            <person name="Walstead R."/>
            <person name="Shah Z."/>
            <person name="Kiflezghi M."/>
            <person name="Wade K."/>
            <person name="Ball S.L."/>
            <person name="Bradley K.W."/>
            <person name="Asai D.J."/>
            <person name="Bowman C.A."/>
            <person name="Russell D.A."/>
            <person name="Pope W.H."/>
            <person name="Jacobs-Sera D."/>
            <person name="Hendrix R.W."/>
            <person name="Hatfull G.F."/>
        </authorList>
    </citation>
    <scope>NUCLEOTIDE SEQUENCE [LARGE SCALE GENOMIC DNA]</scope>
    <source>
        <strain evidence="3 4">DSM 27648</strain>
    </source>
</reference>
<dbReference type="STRING" id="1391654.AKJ09_02515"/>
<feature type="transmembrane region" description="Helical" evidence="1">
    <location>
        <begin position="6"/>
        <end position="24"/>
    </location>
</feature>
<feature type="transmembrane region" description="Helical" evidence="1">
    <location>
        <begin position="138"/>
        <end position="159"/>
    </location>
</feature>
<keyword evidence="1" id="KW-1133">Transmembrane helix</keyword>
<evidence type="ECO:0000313" key="4">
    <source>
        <dbReference type="Proteomes" id="UP000064967"/>
    </source>
</evidence>
<dbReference type="EMBL" id="CP012333">
    <property type="protein sequence ID" value="AKU95851.1"/>
    <property type="molecule type" value="Genomic_DNA"/>
</dbReference>
<keyword evidence="1" id="KW-0812">Transmembrane</keyword>
<evidence type="ECO:0000259" key="2">
    <source>
        <dbReference type="Pfam" id="PF12158"/>
    </source>
</evidence>
<evidence type="ECO:0000313" key="3">
    <source>
        <dbReference type="EMBL" id="AKU95851.1"/>
    </source>
</evidence>
<dbReference type="RefSeq" id="WP_146647228.1">
    <property type="nucleotide sequence ID" value="NZ_CP012333.1"/>
</dbReference>
<dbReference type="Proteomes" id="UP000064967">
    <property type="component" value="Chromosome"/>
</dbReference>
<keyword evidence="4" id="KW-1185">Reference proteome</keyword>
<name>A0A0K1PR48_9BACT</name>
<dbReference type="AlphaFoldDB" id="A0A0K1PR48"/>